<feature type="transmembrane region" description="Helical" evidence="1">
    <location>
        <begin position="125"/>
        <end position="149"/>
    </location>
</feature>
<feature type="transmembrane region" description="Helical" evidence="1">
    <location>
        <begin position="39"/>
        <end position="55"/>
    </location>
</feature>
<evidence type="ECO:0000313" key="3">
    <source>
        <dbReference type="Proteomes" id="UP000733372"/>
    </source>
</evidence>
<reference evidence="2" key="1">
    <citation type="submission" date="2021-02" db="EMBL/GenBank/DDBJ databases">
        <title>Infant gut strain persistence is associated with maternal origin, phylogeny, and functional potential including surface adhesion and iron acquisition.</title>
        <authorList>
            <person name="Lou Y.C."/>
        </authorList>
    </citation>
    <scope>NUCLEOTIDE SEQUENCE</scope>
    <source>
        <strain evidence="2">L3_101_367G1_dasL3_101_367G1_metabat.metabat.26</strain>
    </source>
</reference>
<feature type="transmembrane region" description="Helical" evidence="1">
    <location>
        <begin position="62"/>
        <end position="83"/>
    </location>
</feature>
<feature type="transmembrane region" description="Helical" evidence="1">
    <location>
        <begin position="347"/>
        <end position="371"/>
    </location>
</feature>
<feature type="transmembrane region" description="Helical" evidence="1">
    <location>
        <begin position="12"/>
        <end position="33"/>
    </location>
</feature>
<dbReference type="RefSeq" id="WP_270662804.1">
    <property type="nucleotide sequence ID" value="NZ_CP170812.1"/>
</dbReference>
<gene>
    <name evidence="2" type="ORF">KHW66_06435</name>
</gene>
<dbReference type="AlphaFoldDB" id="A0A943G1Q0"/>
<evidence type="ECO:0008006" key="4">
    <source>
        <dbReference type="Google" id="ProtNLM"/>
    </source>
</evidence>
<feature type="transmembrane region" description="Helical" evidence="1">
    <location>
        <begin position="246"/>
        <end position="265"/>
    </location>
</feature>
<accession>A0A943G1Q0</accession>
<feature type="transmembrane region" description="Helical" evidence="1">
    <location>
        <begin position="223"/>
        <end position="239"/>
    </location>
</feature>
<evidence type="ECO:0000256" key="1">
    <source>
        <dbReference type="SAM" id="Phobius"/>
    </source>
</evidence>
<sequence length="436" mass="49156">MYIKVNGRNTIDILYLLIGTIWLFLVMAVPRAYAGTKTALLVLLCGISFMENLYCKTRVKKTYYVAIIGFIGYFGFSLFYGILSGYKFASVDYALVNYYFITPIASFFLGMIFTKKKRWEYIESFLIYGGTTITILNIGAIMANFGVIPKLAVFNLMYVSSAVIKSNELSLRMSNEPALIFILPYMITMLYSTKTLSKPKRYCLYVGVIAGCSYAVISGRKTLEILMAGAFFILAIRIMRKCSAKILLKSIAAVLVGGIFLYYAMNYIGKTLNITNVFQQAINTVIYGLSSKAIGTQKRGGNITALLNGWLNSFHGVFIGHGLNSYVSTSLANKSTMWSYEVYYHALLYQCGLIGIGIIIFVLWSFIKPLWKRMAKSHDNKCFSYTVAIVSFVVAGGTNPMLYYVWFWAFLWAEKLHYDGEDNGILKNEYSNILFP</sequence>
<feature type="transmembrane region" description="Helical" evidence="1">
    <location>
        <begin position="383"/>
        <end position="406"/>
    </location>
</feature>
<feature type="transmembrane region" description="Helical" evidence="1">
    <location>
        <begin position="202"/>
        <end position="217"/>
    </location>
</feature>
<dbReference type="Proteomes" id="UP000733372">
    <property type="component" value="Unassembled WGS sequence"/>
</dbReference>
<keyword evidence="1" id="KW-0812">Transmembrane</keyword>
<feature type="transmembrane region" description="Helical" evidence="1">
    <location>
        <begin position="169"/>
        <end position="190"/>
    </location>
</feature>
<keyword evidence="1" id="KW-0472">Membrane</keyword>
<organism evidence="2 3">
    <name type="scientific">Faecalibacterium prausnitzii</name>
    <dbReference type="NCBI Taxonomy" id="853"/>
    <lineage>
        <taxon>Bacteria</taxon>
        <taxon>Bacillati</taxon>
        <taxon>Bacillota</taxon>
        <taxon>Clostridia</taxon>
        <taxon>Eubacteriales</taxon>
        <taxon>Oscillospiraceae</taxon>
        <taxon>Faecalibacterium</taxon>
    </lineage>
</organism>
<feature type="transmembrane region" description="Helical" evidence="1">
    <location>
        <begin position="95"/>
        <end position="113"/>
    </location>
</feature>
<dbReference type="EMBL" id="JAGZAM010000011">
    <property type="protein sequence ID" value="MBS5687671.1"/>
    <property type="molecule type" value="Genomic_DNA"/>
</dbReference>
<evidence type="ECO:0000313" key="2">
    <source>
        <dbReference type="EMBL" id="MBS5687671.1"/>
    </source>
</evidence>
<comment type="caution">
    <text evidence="2">The sequence shown here is derived from an EMBL/GenBank/DDBJ whole genome shotgun (WGS) entry which is preliminary data.</text>
</comment>
<proteinExistence type="predicted"/>
<protein>
    <recommendedName>
        <fullName evidence="4">O-antigen ligase domain-containing protein</fullName>
    </recommendedName>
</protein>
<keyword evidence="1" id="KW-1133">Transmembrane helix</keyword>
<name>A0A943G1Q0_9FIRM</name>